<dbReference type="EMBL" id="PQXI01000036">
    <property type="protein sequence ID" value="TGO27792.1"/>
    <property type="molecule type" value="Genomic_DNA"/>
</dbReference>
<accession>A0A4Z1FXM5</accession>
<feature type="transmembrane region" description="Helical" evidence="1">
    <location>
        <begin position="28"/>
        <end position="48"/>
    </location>
</feature>
<evidence type="ECO:0000313" key="3">
    <source>
        <dbReference type="Proteomes" id="UP000297910"/>
    </source>
</evidence>
<keyword evidence="1" id="KW-0472">Membrane</keyword>
<protein>
    <submittedName>
        <fullName evidence="2">Uncharacterized protein</fullName>
    </submittedName>
</protein>
<proteinExistence type="predicted"/>
<dbReference type="AlphaFoldDB" id="A0A4Z1FXM5"/>
<comment type="caution">
    <text evidence="2">The sequence shown here is derived from an EMBL/GenBank/DDBJ whole genome shotgun (WGS) entry which is preliminary data.</text>
</comment>
<name>A0A4Z1FXM5_9HELO</name>
<gene>
    <name evidence="2" type="ORF">BPAE_0036g00030</name>
</gene>
<keyword evidence="1" id="KW-0812">Transmembrane</keyword>
<sequence length="74" mass="8171">MTSSTKAFLEHGQLLGSRSIELAINLRFAAATPGMITGWLMVVVLVGLEQYQLVAEFTHSTMSGCCEDHYHHFS</sequence>
<evidence type="ECO:0000313" key="2">
    <source>
        <dbReference type="EMBL" id="TGO27792.1"/>
    </source>
</evidence>
<dbReference type="Proteomes" id="UP000297910">
    <property type="component" value="Unassembled WGS sequence"/>
</dbReference>
<reference evidence="2 3" key="1">
    <citation type="submission" date="2017-12" db="EMBL/GenBank/DDBJ databases">
        <title>Comparative genomics of Botrytis spp.</title>
        <authorList>
            <person name="Valero-Jimenez C.A."/>
            <person name="Tapia P."/>
            <person name="Veloso J."/>
            <person name="Silva-Moreno E."/>
            <person name="Staats M."/>
            <person name="Valdes J.H."/>
            <person name="Van Kan J.A.L."/>
        </authorList>
    </citation>
    <scope>NUCLEOTIDE SEQUENCE [LARGE SCALE GENOMIC DNA]</scope>
    <source>
        <strain evidence="2 3">Bp0003</strain>
    </source>
</reference>
<keyword evidence="1" id="KW-1133">Transmembrane helix</keyword>
<organism evidence="2 3">
    <name type="scientific">Botrytis paeoniae</name>
    <dbReference type="NCBI Taxonomy" id="278948"/>
    <lineage>
        <taxon>Eukaryota</taxon>
        <taxon>Fungi</taxon>
        <taxon>Dikarya</taxon>
        <taxon>Ascomycota</taxon>
        <taxon>Pezizomycotina</taxon>
        <taxon>Leotiomycetes</taxon>
        <taxon>Helotiales</taxon>
        <taxon>Sclerotiniaceae</taxon>
        <taxon>Botrytis</taxon>
    </lineage>
</organism>
<keyword evidence="3" id="KW-1185">Reference proteome</keyword>
<evidence type="ECO:0000256" key="1">
    <source>
        <dbReference type="SAM" id="Phobius"/>
    </source>
</evidence>